<dbReference type="RefSeq" id="WP_186009619.1">
    <property type="nucleotide sequence ID" value="NZ_CXWA01000001.1"/>
</dbReference>
<evidence type="ECO:0000313" key="1">
    <source>
        <dbReference type="EMBL" id="CTQ71149.1"/>
    </source>
</evidence>
<proteinExistence type="predicted"/>
<dbReference type="Proteomes" id="UP000049983">
    <property type="component" value="Unassembled WGS sequence"/>
</dbReference>
<organism evidence="1 2">
    <name type="scientific">Roseibium album</name>
    <dbReference type="NCBI Taxonomy" id="311410"/>
    <lineage>
        <taxon>Bacteria</taxon>
        <taxon>Pseudomonadati</taxon>
        <taxon>Pseudomonadota</taxon>
        <taxon>Alphaproteobacteria</taxon>
        <taxon>Hyphomicrobiales</taxon>
        <taxon>Stappiaceae</taxon>
        <taxon>Roseibium</taxon>
    </lineage>
</organism>
<dbReference type="GeneID" id="97673625"/>
<gene>
    <name evidence="1" type="ORF">LA5096_02799</name>
</gene>
<dbReference type="EMBL" id="CXWC01000010">
    <property type="protein sequence ID" value="CTQ71149.1"/>
    <property type="molecule type" value="Genomic_DNA"/>
</dbReference>
<sequence length="57" mass="6178">MKRAHRTAHARIWTVLVVLLPLAFFTVLALRQSPPADRPAVLIEAPTGGNSGTETTQ</sequence>
<dbReference type="AlphaFoldDB" id="A0A0M7A3A3"/>
<dbReference type="STRING" id="311410.LA5095_01545"/>
<name>A0A0M7A3A3_9HYPH</name>
<accession>A0A0M7A3A3</accession>
<reference evidence="2" key="1">
    <citation type="submission" date="2015-07" db="EMBL/GenBank/DDBJ databases">
        <authorList>
            <person name="Rodrigo-Torres Lidia"/>
            <person name="Arahal R.David."/>
        </authorList>
    </citation>
    <scope>NUCLEOTIDE SEQUENCE [LARGE SCALE GENOMIC DNA]</scope>
    <source>
        <strain evidence="2">CECT 5096</strain>
    </source>
</reference>
<keyword evidence="2" id="KW-1185">Reference proteome</keyword>
<protein>
    <submittedName>
        <fullName evidence="1">Uncharacterized protein</fullName>
    </submittedName>
</protein>
<evidence type="ECO:0000313" key="2">
    <source>
        <dbReference type="Proteomes" id="UP000049983"/>
    </source>
</evidence>